<feature type="non-terminal residue" evidence="1">
    <location>
        <position position="1"/>
    </location>
</feature>
<gene>
    <name evidence="1" type="ORF">IAA72_02615</name>
</gene>
<dbReference type="AlphaFoldDB" id="A0A9D9IAB1"/>
<protein>
    <submittedName>
        <fullName evidence="1">AAA family ATPase</fullName>
    </submittedName>
</protein>
<evidence type="ECO:0000313" key="1">
    <source>
        <dbReference type="EMBL" id="MBO8468660.1"/>
    </source>
</evidence>
<dbReference type="PANTHER" id="PTHR34825">
    <property type="entry name" value="CONSERVED PROTEIN, WITH A WEAK D-GALACTARATE DEHYDRATASE/ALTRONATE HYDROLASE DOMAIN"/>
    <property type="match status" value="1"/>
</dbReference>
<accession>A0A9D9IAB1</accession>
<dbReference type="Proteomes" id="UP000810292">
    <property type="component" value="Unassembled WGS sequence"/>
</dbReference>
<evidence type="ECO:0000313" key="2">
    <source>
        <dbReference type="Proteomes" id="UP000810292"/>
    </source>
</evidence>
<organism evidence="1 2">
    <name type="scientific">Candidatus Ornithospirochaeta stercoravium</name>
    <dbReference type="NCBI Taxonomy" id="2840897"/>
    <lineage>
        <taxon>Bacteria</taxon>
        <taxon>Pseudomonadati</taxon>
        <taxon>Spirochaetota</taxon>
        <taxon>Spirochaetia</taxon>
        <taxon>Spirochaetales</taxon>
        <taxon>Spirochaetaceae</taxon>
        <taxon>Spirochaetaceae incertae sedis</taxon>
        <taxon>Candidatus Ornithospirochaeta</taxon>
    </lineage>
</organism>
<sequence>SMDKEFAGAFGYTDEELDEYFGEGIDEYLEANPGKYKSREEFREKIRNYYDGYRFSPESETRVYNPVSIGFFFNDGCKFSNYWYKTGGSALVVKLAENFRLEDLLYDDIQISEFSLVAFDISKLNRNEGKTDTAFRAALLYYTGYLSIKAATEEKILLGFPNNEVSSSFTNYLLEKYSKDDEKSRLLVTDARIAAKEGKTEEIIRALNAFYDQCTSVLISKRYEQPYQLIMHMFFVAAGCRVVAELPTKLGRIDNSMEIGKHIYLFELKVDKSADEAISQIQEKKYGDIFKEEMKKGKILHLTGIDFSSEERTIRNYREAVIS</sequence>
<proteinExistence type="predicted"/>
<dbReference type="Pfam" id="PF08011">
    <property type="entry name" value="PDDEXK_9"/>
    <property type="match status" value="1"/>
</dbReference>
<reference evidence="1" key="2">
    <citation type="journal article" date="2021" name="PeerJ">
        <title>Extensive microbial diversity within the chicken gut microbiome revealed by metagenomics and culture.</title>
        <authorList>
            <person name="Gilroy R."/>
            <person name="Ravi A."/>
            <person name="Getino M."/>
            <person name="Pursley I."/>
            <person name="Horton D.L."/>
            <person name="Alikhan N.F."/>
            <person name="Baker D."/>
            <person name="Gharbi K."/>
            <person name="Hall N."/>
            <person name="Watson M."/>
            <person name="Adriaenssens E.M."/>
            <person name="Foster-Nyarko E."/>
            <person name="Jarju S."/>
            <person name="Secka A."/>
            <person name="Antonio M."/>
            <person name="Oren A."/>
            <person name="Chaudhuri R.R."/>
            <person name="La Ragione R."/>
            <person name="Hildebrand F."/>
            <person name="Pallen M.J."/>
        </authorList>
    </citation>
    <scope>NUCLEOTIDE SEQUENCE</scope>
    <source>
        <strain evidence="1">14700</strain>
    </source>
</reference>
<dbReference type="PANTHER" id="PTHR34825:SF1">
    <property type="entry name" value="AAA-ATPASE-LIKE DOMAIN-CONTAINING PROTEIN"/>
    <property type="match status" value="1"/>
</dbReference>
<name>A0A9D9IAB1_9SPIO</name>
<dbReference type="EMBL" id="JADIMF010000042">
    <property type="protein sequence ID" value="MBO8468660.1"/>
    <property type="molecule type" value="Genomic_DNA"/>
</dbReference>
<dbReference type="InterPro" id="IPR012547">
    <property type="entry name" value="PDDEXK_9"/>
</dbReference>
<comment type="caution">
    <text evidence="1">The sequence shown here is derived from an EMBL/GenBank/DDBJ whole genome shotgun (WGS) entry which is preliminary data.</text>
</comment>
<reference evidence="1" key="1">
    <citation type="submission" date="2020-10" db="EMBL/GenBank/DDBJ databases">
        <authorList>
            <person name="Gilroy R."/>
        </authorList>
    </citation>
    <scope>NUCLEOTIDE SEQUENCE</scope>
    <source>
        <strain evidence="1">14700</strain>
    </source>
</reference>